<dbReference type="AlphaFoldDB" id="A0AAW1V0C5"/>
<dbReference type="Pfam" id="PF21672">
    <property type="entry name" value="COMM_HN"/>
    <property type="match status" value="1"/>
</dbReference>
<evidence type="ECO:0000313" key="2">
    <source>
        <dbReference type="Proteomes" id="UP001431783"/>
    </source>
</evidence>
<protein>
    <recommendedName>
        <fullName evidence="3">COMM domain-containing protein 4</fullName>
    </recommendedName>
</protein>
<accession>A0AAW1V0C5</accession>
<proteinExistence type="predicted"/>
<dbReference type="Proteomes" id="UP001431783">
    <property type="component" value="Unassembled WGS sequence"/>
</dbReference>
<dbReference type="EMBL" id="JARQZJ010000122">
    <property type="protein sequence ID" value="KAK9889106.1"/>
    <property type="molecule type" value="Genomic_DNA"/>
</dbReference>
<dbReference type="PANTHER" id="PTHR16231:SF4">
    <property type="entry name" value="COMM DOMAIN-CONTAINING PROTEIN 4"/>
    <property type="match status" value="1"/>
</dbReference>
<comment type="caution">
    <text evidence="1">The sequence shown here is derived from an EMBL/GenBank/DDBJ whole genome shotgun (WGS) entry which is preliminary data.</text>
</comment>
<evidence type="ECO:0000313" key="1">
    <source>
        <dbReference type="EMBL" id="KAK9889106.1"/>
    </source>
</evidence>
<dbReference type="PANTHER" id="PTHR16231">
    <property type="entry name" value="COMM DOMAIN-CONTAINING PROTEIN 4-8 FAMILY MEMBER"/>
    <property type="match status" value="1"/>
</dbReference>
<evidence type="ECO:0008006" key="3">
    <source>
        <dbReference type="Google" id="ProtNLM"/>
    </source>
</evidence>
<name>A0AAW1V0C5_9CUCU</name>
<reference evidence="1 2" key="1">
    <citation type="submission" date="2023-03" db="EMBL/GenBank/DDBJ databases">
        <title>Genome insight into feeding habits of ladybird beetles.</title>
        <authorList>
            <person name="Li H.-S."/>
            <person name="Huang Y.-H."/>
            <person name="Pang H."/>
        </authorList>
    </citation>
    <scope>NUCLEOTIDE SEQUENCE [LARGE SCALE GENOMIC DNA]</scope>
    <source>
        <strain evidence="1">SYSU_2023b</strain>
        <tissue evidence="1">Whole body</tissue>
    </source>
</reference>
<keyword evidence="2" id="KW-1185">Reference proteome</keyword>
<organism evidence="1 2">
    <name type="scientific">Henosepilachna vigintioctopunctata</name>
    <dbReference type="NCBI Taxonomy" id="420089"/>
    <lineage>
        <taxon>Eukaryota</taxon>
        <taxon>Metazoa</taxon>
        <taxon>Ecdysozoa</taxon>
        <taxon>Arthropoda</taxon>
        <taxon>Hexapoda</taxon>
        <taxon>Insecta</taxon>
        <taxon>Pterygota</taxon>
        <taxon>Neoptera</taxon>
        <taxon>Endopterygota</taxon>
        <taxon>Coleoptera</taxon>
        <taxon>Polyphaga</taxon>
        <taxon>Cucujiformia</taxon>
        <taxon>Coccinelloidea</taxon>
        <taxon>Coccinellidae</taxon>
        <taxon>Epilachninae</taxon>
        <taxon>Epilachnini</taxon>
        <taxon>Henosepilachna</taxon>
    </lineage>
</organism>
<gene>
    <name evidence="1" type="ORF">WA026_004379</name>
</gene>
<dbReference type="InterPro" id="IPR047155">
    <property type="entry name" value="COMMD4/6/7/8"/>
</dbReference>
<sequence length="191" mass="21602">MKFRFCGKSDCPDWIQAIITILSKLSSVKLKLLTQIVVDGIIDPPLNLEKAVKLFSESKLDSNLDLKACISCLRYIVISTIRFACETTALQTELQQLGLPREHSLAIKKVLDTKQDLIVEILEKTSLKVDPFEALSVEVYKESNCAVLNITVDGKTNQVTMMEHTIDVLLKNLRELKPKMEELNAYKFKTT</sequence>